<protein>
    <recommendedName>
        <fullName evidence="3">Lipoprotein</fullName>
    </recommendedName>
</protein>
<reference evidence="1 2" key="1">
    <citation type="submission" date="2016-10" db="EMBL/GenBank/DDBJ databases">
        <authorList>
            <person name="de Groot N.N."/>
        </authorList>
    </citation>
    <scope>NUCLEOTIDE SEQUENCE [LARGE SCALE GENOMIC DNA]</scope>
    <source>
        <strain evidence="1 2">DSM 24015</strain>
    </source>
</reference>
<dbReference type="Proteomes" id="UP000198517">
    <property type="component" value="Unassembled WGS sequence"/>
</dbReference>
<organism evidence="1 2">
    <name type="scientific">Riemerella columbipharyngis</name>
    <dbReference type="NCBI Taxonomy" id="1071918"/>
    <lineage>
        <taxon>Bacteria</taxon>
        <taxon>Pseudomonadati</taxon>
        <taxon>Bacteroidota</taxon>
        <taxon>Flavobacteriia</taxon>
        <taxon>Flavobacteriales</taxon>
        <taxon>Weeksellaceae</taxon>
        <taxon>Riemerella</taxon>
    </lineage>
</organism>
<dbReference type="AlphaFoldDB" id="A0A1G7DY06"/>
<gene>
    <name evidence="1" type="ORF">SAMN05421544_11316</name>
</gene>
<sequence>MKTAKYLSTISIILLSLLACEKPKDSMSVLERLRQSNNKKTYSSATMDSLQAIKSITQQKVQDVLDLSTLYLSGKGDTEIDSAIYKQLDRYFENPADTTKLKCLFEELDSLKVKNAKVLSLDVYKQEKNKDTLDFAKFDVQYFDANNKPIGTYTKIAQYILKSSPVKFKKEFKFYFLNFYQNSKDSTSSGKTKKFKETSVQ</sequence>
<proteinExistence type="predicted"/>
<dbReference type="STRING" id="1071918.SAMN05421544_11316"/>
<name>A0A1G7DY06_9FLAO</name>
<dbReference type="EMBL" id="FNAS01000013">
    <property type="protein sequence ID" value="SDE56036.1"/>
    <property type="molecule type" value="Genomic_DNA"/>
</dbReference>
<dbReference type="PROSITE" id="PS51257">
    <property type="entry name" value="PROKAR_LIPOPROTEIN"/>
    <property type="match status" value="1"/>
</dbReference>
<dbReference type="OrthoDB" id="1453399at2"/>
<accession>A0A1G7DY06</accession>
<dbReference type="RefSeq" id="WP_092737105.1">
    <property type="nucleotide sequence ID" value="NZ_FNAS01000013.1"/>
</dbReference>
<evidence type="ECO:0000313" key="2">
    <source>
        <dbReference type="Proteomes" id="UP000198517"/>
    </source>
</evidence>
<keyword evidence="2" id="KW-1185">Reference proteome</keyword>
<evidence type="ECO:0008006" key="3">
    <source>
        <dbReference type="Google" id="ProtNLM"/>
    </source>
</evidence>
<evidence type="ECO:0000313" key="1">
    <source>
        <dbReference type="EMBL" id="SDE56036.1"/>
    </source>
</evidence>